<reference evidence="1 2" key="1">
    <citation type="journal article" date="2016" name="Mol. Biol. Evol.">
        <title>Comparative Genomics of Early-Diverging Mushroom-Forming Fungi Provides Insights into the Origins of Lignocellulose Decay Capabilities.</title>
        <authorList>
            <person name="Nagy L.G."/>
            <person name="Riley R."/>
            <person name="Tritt A."/>
            <person name="Adam C."/>
            <person name="Daum C."/>
            <person name="Floudas D."/>
            <person name="Sun H."/>
            <person name="Yadav J.S."/>
            <person name="Pangilinan J."/>
            <person name="Larsson K.H."/>
            <person name="Matsuura K."/>
            <person name="Barry K."/>
            <person name="Labutti K."/>
            <person name="Kuo R."/>
            <person name="Ohm R.A."/>
            <person name="Bhattacharya S.S."/>
            <person name="Shirouzu T."/>
            <person name="Yoshinaga Y."/>
            <person name="Martin F.M."/>
            <person name="Grigoriev I.V."/>
            <person name="Hibbett D.S."/>
        </authorList>
    </citation>
    <scope>NUCLEOTIDE SEQUENCE [LARGE SCALE GENOMIC DNA]</scope>
    <source>
        <strain evidence="1 2">CBS 109695</strain>
    </source>
</reference>
<gene>
    <name evidence="1" type="ORF">FIBSPDRAFT_970836</name>
</gene>
<proteinExistence type="predicted"/>
<organism evidence="1 2">
    <name type="scientific">Athelia psychrophila</name>
    <dbReference type="NCBI Taxonomy" id="1759441"/>
    <lineage>
        <taxon>Eukaryota</taxon>
        <taxon>Fungi</taxon>
        <taxon>Dikarya</taxon>
        <taxon>Basidiomycota</taxon>
        <taxon>Agaricomycotina</taxon>
        <taxon>Agaricomycetes</taxon>
        <taxon>Agaricomycetidae</taxon>
        <taxon>Atheliales</taxon>
        <taxon>Atheliaceae</taxon>
        <taxon>Athelia</taxon>
    </lineage>
</organism>
<accession>A0A167SHF7</accession>
<evidence type="ECO:0000313" key="1">
    <source>
        <dbReference type="EMBL" id="KZP01921.1"/>
    </source>
</evidence>
<dbReference type="Proteomes" id="UP000076532">
    <property type="component" value="Unassembled WGS sequence"/>
</dbReference>
<keyword evidence="2" id="KW-1185">Reference proteome</keyword>
<dbReference type="AlphaFoldDB" id="A0A167SHF7"/>
<dbReference type="EMBL" id="KV419368">
    <property type="protein sequence ID" value="KZP01921.1"/>
    <property type="molecule type" value="Genomic_DNA"/>
</dbReference>
<evidence type="ECO:0000313" key="2">
    <source>
        <dbReference type="Proteomes" id="UP000076532"/>
    </source>
</evidence>
<sequence length="193" mass="20948">MPVTRLILGDAGHVHSPSLVGLTASLPTPSPRIFGSRTVPGGMKAQHGPCYISDILTRRGGYACAFAEGVRLGSRSRTKRVIMVFVRTGSQVGSAGVSEWVGGEDAGAADEHWYRNLDEEMSAEVIIKEILSRKAPARCSVLFCSVLFCSRAHTAEDAFTTHRWRWADSVSAETAISRQAVENRGDLITDEEE</sequence>
<name>A0A167SHF7_9AGAM</name>
<protein>
    <submittedName>
        <fullName evidence="1">Uncharacterized protein</fullName>
    </submittedName>
</protein>